<keyword evidence="1" id="KW-0175">Coiled coil</keyword>
<accession>A0ABU8EFZ5</accession>
<dbReference type="Pfam" id="PF00300">
    <property type="entry name" value="His_Phos_1"/>
    <property type="match status" value="1"/>
</dbReference>
<keyword evidence="3" id="KW-1185">Reference proteome</keyword>
<evidence type="ECO:0000256" key="1">
    <source>
        <dbReference type="SAM" id="Coils"/>
    </source>
</evidence>
<dbReference type="Proteomes" id="UP001387110">
    <property type="component" value="Unassembled WGS sequence"/>
</dbReference>
<gene>
    <name evidence="2" type="ORF">SZL87_00775</name>
</gene>
<reference evidence="2 3" key="1">
    <citation type="submission" date="2023-12" db="EMBL/GenBank/DDBJ databases">
        <authorList>
            <person name="Easwaran N."/>
            <person name="Lazarus H.P.S."/>
        </authorList>
    </citation>
    <scope>NUCLEOTIDE SEQUENCE [LARGE SCALE GENOMIC DNA]</scope>
    <source>
        <strain evidence="2 3">VIT-2023</strain>
    </source>
</reference>
<comment type="caution">
    <text evidence="2">The sequence shown here is derived from an EMBL/GenBank/DDBJ whole genome shotgun (WGS) entry which is preliminary data.</text>
</comment>
<dbReference type="GeneID" id="90836738"/>
<evidence type="ECO:0000313" key="2">
    <source>
        <dbReference type="EMBL" id="MEI4460947.1"/>
    </source>
</evidence>
<name>A0ABU8EFZ5_9BACL</name>
<dbReference type="RefSeq" id="WP_023468330.1">
    <property type="nucleotide sequence ID" value="NZ_JAVMJT010000001.1"/>
</dbReference>
<organism evidence="2 3">
    <name type="scientific">Exiguobacterium indicum</name>
    <dbReference type="NCBI Taxonomy" id="296995"/>
    <lineage>
        <taxon>Bacteria</taxon>
        <taxon>Bacillati</taxon>
        <taxon>Bacillota</taxon>
        <taxon>Bacilli</taxon>
        <taxon>Bacillales</taxon>
        <taxon>Bacillales Family XII. Incertae Sedis</taxon>
        <taxon>Exiguobacterium</taxon>
    </lineage>
</organism>
<dbReference type="SUPFAM" id="SSF53254">
    <property type="entry name" value="Phosphoglycerate mutase-like"/>
    <property type="match status" value="1"/>
</dbReference>
<protein>
    <submittedName>
        <fullName evidence="2">Histidine phosphatase family protein</fullName>
    </submittedName>
</protein>
<dbReference type="InterPro" id="IPR013078">
    <property type="entry name" value="His_Pase_superF_clade-1"/>
</dbReference>
<evidence type="ECO:0000313" key="3">
    <source>
        <dbReference type="Proteomes" id="UP001387110"/>
    </source>
</evidence>
<proteinExistence type="predicted"/>
<dbReference type="EMBL" id="JBAWKY010000001">
    <property type="protein sequence ID" value="MEI4460947.1"/>
    <property type="molecule type" value="Genomic_DNA"/>
</dbReference>
<sequence length="189" mass="21733">MTVARSMKQIGLVRHHRVTEGYPTKGWISASDIEKWIERYDTSDIDIQPVELGQIDWTVCYASSMPRAVQTAKSVYDKEIIVTDLLREVPFPTIQSNLRLPFLGWAVLGRLAAPFSKRIQAEIKEANERIEVLLNQLMFEDDERVLLVGHGGMMILMRAALKRRGYRGPRFGHPRNGMLYLFEKEEPTC</sequence>
<dbReference type="Gene3D" id="3.40.50.1240">
    <property type="entry name" value="Phosphoglycerate mutase-like"/>
    <property type="match status" value="1"/>
</dbReference>
<feature type="coiled-coil region" evidence="1">
    <location>
        <begin position="116"/>
        <end position="143"/>
    </location>
</feature>
<dbReference type="InterPro" id="IPR029033">
    <property type="entry name" value="His_PPase_superfam"/>
</dbReference>